<dbReference type="EMBL" id="AUZY01010497">
    <property type="protein sequence ID" value="EQD38458.1"/>
    <property type="molecule type" value="Genomic_DNA"/>
</dbReference>
<evidence type="ECO:0000256" key="1">
    <source>
        <dbReference type="SAM" id="Phobius"/>
    </source>
</evidence>
<feature type="transmembrane region" description="Helical" evidence="1">
    <location>
        <begin position="23"/>
        <end position="46"/>
    </location>
</feature>
<organism evidence="2">
    <name type="scientific">mine drainage metagenome</name>
    <dbReference type="NCBI Taxonomy" id="410659"/>
    <lineage>
        <taxon>unclassified sequences</taxon>
        <taxon>metagenomes</taxon>
        <taxon>ecological metagenomes</taxon>
    </lineage>
</organism>
<proteinExistence type="predicted"/>
<feature type="transmembrane region" description="Helical" evidence="1">
    <location>
        <begin position="66"/>
        <end position="86"/>
    </location>
</feature>
<feature type="transmembrane region" description="Helical" evidence="1">
    <location>
        <begin position="202"/>
        <end position="225"/>
    </location>
</feature>
<feature type="transmembrane region" description="Helical" evidence="1">
    <location>
        <begin position="166"/>
        <end position="190"/>
    </location>
</feature>
<feature type="transmembrane region" description="Helical" evidence="1">
    <location>
        <begin position="132"/>
        <end position="154"/>
    </location>
</feature>
<feature type="transmembrane region" description="Helical" evidence="1">
    <location>
        <begin position="98"/>
        <end position="120"/>
    </location>
</feature>
<reference evidence="2" key="2">
    <citation type="journal article" date="2014" name="ISME J.">
        <title>Microbial stratification in low pH oxic and suboxic macroscopic growths along an acid mine drainage.</title>
        <authorList>
            <person name="Mendez-Garcia C."/>
            <person name="Mesa V."/>
            <person name="Sprenger R.R."/>
            <person name="Richter M."/>
            <person name="Diez M.S."/>
            <person name="Solano J."/>
            <person name="Bargiela R."/>
            <person name="Golyshina O.V."/>
            <person name="Manteca A."/>
            <person name="Ramos J.L."/>
            <person name="Gallego J.R."/>
            <person name="Llorente I."/>
            <person name="Martins Dos Santos V.A."/>
            <person name="Jensen O.N."/>
            <person name="Pelaez A.I."/>
            <person name="Sanchez J."/>
            <person name="Ferrer M."/>
        </authorList>
    </citation>
    <scope>NUCLEOTIDE SEQUENCE</scope>
</reference>
<keyword evidence="1" id="KW-0472">Membrane</keyword>
<gene>
    <name evidence="2" type="ORF">B1B_15787</name>
</gene>
<comment type="caution">
    <text evidence="2">The sequence shown here is derived from an EMBL/GenBank/DDBJ whole genome shotgun (WGS) entry which is preliminary data.</text>
</comment>
<evidence type="ECO:0000313" key="2">
    <source>
        <dbReference type="EMBL" id="EQD38458.1"/>
    </source>
</evidence>
<keyword evidence="1" id="KW-0812">Transmembrane</keyword>
<name>T0YZK7_9ZZZZ</name>
<accession>T0YZK7</accession>
<sequence length="250" mass="26444">GHHLPKSLRGFVTMIMGPKGMQLLARTLIPGCLLAIGLGITFNAYFGAALPFYTGLFDPLRQASKLLLIAGYLGLGMVTLGFGLGAAKAYFHHHRRELLARVGGILFAWGIAGIGLLVIYKAFAVTNVLSDLSIAAIGLGLAFIVGGEGAQGLMALTEIVSHILSYLRLVGILLASVILALVINTVTWGMFVGNGTSLATHIVYIVIALVILVVGQGFNLVLGVFEPGIQGARLIFVEHFSKFYEGNGRP</sequence>
<feature type="non-terminal residue" evidence="2">
    <location>
        <position position="250"/>
    </location>
</feature>
<dbReference type="AlphaFoldDB" id="T0YZK7"/>
<protein>
    <submittedName>
        <fullName evidence="2">V-type ATP synthase subunit I</fullName>
    </submittedName>
</protein>
<keyword evidence="1" id="KW-1133">Transmembrane helix</keyword>
<reference evidence="2" key="1">
    <citation type="submission" date="2013-08" db="EMBL/GenBank/DDBJ databases">
        <authorList>
            <person name="Mendez C."/>
            <person name="Richter M."/>
            <person name="Ferrer M."/>
            <person name="Sanchez J."/>
        </authorList>
    </citation>
    <scope>NUCLEOTIDE SEQUENCE</scope>
</reference>
<feature type="non-terminal residue" evidence="2">
    <location>
        <position position="1"/>
    </location>
</feature>